<sequence>MLVVWSLHCNQVFGKEDWTIRERKEGMGITSVEIKRAVTRRNAWRPRAVVGKDVNEGKTNGLVMFEQAPYRKRGSSNLCD</sequence>
<evidence type="ECO:0000313" key="1">
    <source>
        <dbReference type="EMBL" id="KIK97417.1"/>
    </source>
</evidence>
<reference evidence="2" key="2">
    <citation type="submission" date="2015-01" db="EMBL/GenBank/DDBJ databases">
        <title>Evolutionary Origins and Diversification of the Mycorrhizal Mutualists.</title>
        <authorList>
            <consortium name="DOE Joint Genome Institute"/>
            <consortium name="Mycorrhizal Genomics Consortium"/>
            <person name="Kohler A."/>
            <person name="Kuo A."/>
            <person name="Nagy L.G."/>
            <person name="Floudas D."/>
            <person name="Copeland A."/>
            <person name="Barry K.W."/>
            <person name="Cichocki N."/>
            <person name="Veneault-Fourrey C."/>
            <person name="LaButti K."/>
            <person name="Lindquist E.A."/>
            <person name="Lipzen A."/>
            <person name="Lundell T."/>
            <person name="Morin E."/>
            <person name="Murat C."/>
            <person name="Riley R."/>
            <person name="Ohm R."/>
            <person name="Sun H."/>
            <person name="Tunlid A."/>
            <person name="Henrissat B."/>
            <person name="Grigoriev I.V."/>
            <person name="Hibbett D.S."/>
            <person name="Martin F."/>
        </authorList>
    </citation>
    <scope>NUCLEOTIDE SEQUENCE [LARGE SCALE GENOMIC DNA]</scope>
    <source>
        <strain evidence="2">Ve08.2h10</strain>
    </source>
</reference>
<name>A0A0D0DH50_9AGAM</name>
<dbReference type="HOGENOM" id="CLU_2590443_0_0_1"/>
<dbReference type="EMBL" id="KN824937">
    <property type="protein sequence ID" value="KIK97417.1"/>
    <property type="molecule type" value="Genomic_DNA"/>
</dbReference>
<organism evidence="1 2">
    <name type="scientific">Paxillus rubicundulus Ve08.2h10</name>
    <dbReference type="NCBI Taxonomy" id="930991"/>
    <lineage>
        <taxon>Eukaryota</taxon>
        <taxon>Fungi</taxon>
        <taxon>Dikarya</taxon>
        <taxon>Basidiomycota</taxon>
        <taxon>Agaricomycotina</taxon>
        <taxon>Agaricomycetes</taxon>
        <taxon>Agaricomycetidae</taxon>
        <taxon>Boletales</taxon>
        <taxon>Paxilineae</taxon>
        <taxon>Paxillaceae</taxon>
        <taxon>Paxillus</taxon>
    </lineage>
</organism>
<dbReference type="AlphaFoldDB" id="A0A0D0DH50"/>
<gene>
    <name evidence="1" type="ORF">PAXRUDRAFT_227671</name>
</gene>
<dbReference type="Proteomes" id="UP000054538">
    <property type="component" value="Unassembled WGS sequence"/>
</dbReference>
<dbReference type="InParanoid" id="A0A0D0DH50"/>
<reference evidence="1 2" key="1">
    <citation type="submission" date="2014-04" db="EMBL/GenBank/DDBJ databases">
        <authorList>
            <consortium name="DOE Joint Genome Institute"/>
            <person name="Kuo A."/>
            <person name="Kohler A."/>
            <person name="Jargeat P."/>
            <person name="Nagy L.G."/>
            <person name="Floudas D."/>
            <person name="Copeland A."/>
            <person name="Barry K.W."/>
            <person name="Cichocki N."/>
            <person name="Veneault-Fourrey C."/>
            <person name="LaButti K."/>
            <person name="Lindquist E.A."/>
            <person name="Lipzen A."/>
            <person name="Lundell T."/>
            <person name="Morin E."/>
            <person name="Murat C."/>
            <person name="Sun H."/>
            <person name="Tunlid A."/>
            <person name="Henrissat B."/>
            <person name="Grigoriev I.V."/>
            <person name="Hibbett D.S."/>
            <person name="Martin F."/>
            <person name="Nordberg H.P."/>
            <person name="Cantor M.N."/>
            <person name="Hua S.X."/>
        </authorList>
    </citation>
    <scope>NUCLEOTIDE SEQUENCE [LARGE SCALE GENOMIC DNA]</scope>
    <source>
        <strain evidence="1 2">Ve08.2h10</strain>
    </source>
</reference>
<evidence type="ECO:0000313" key="2">
    <source>
        <dbReference type="Proteomes" id="UP000054538"/>
    </source>
</evidence>
<proteinExistence type="predicted"/>
<accession>A0A0D0DH50</accession>
<protein>
    <submittedName>
        <fullName evidence="1">Uncharacterized protein</fullName>
    </submittedName>
</protein>
<keyword evidence="2" id="KW-1185">Reference proteome</keyword>